<dbReference type="STRING" id="65393.PCC7424_0513"/>
<dbReference type="EMBL" id="CP001291">
    <property type="protein sequence ID" value="ACK68977.1"/>
    <property type="molecule type" value="Genomic_DNA"/>
</dbReference>
<reference evidence="3" key="1">
    <citation type="journal article" date="2011" name="MBio">
        <title>Novel metabolic attributes of the genus Cyanothece, comprising a group of unicellular nitrogen-fixing Cyanobacteria.</title>
        <authorList>
            <person name="Bandyopadhyay A."/>
            <person name="Elvitigala T."/>
            <person name="Welsh E."/>
            <person name="Stockel J."/>
            <person name="Liberton M."/>
            <person name="Min H."/>
            <person name="Sherman L.A."/>
            <person name="Pakrasi H.B."/>
        </authorList>
    </citation>
    <scope>NUCLEOTIDE SEQUENCE [LARGE SCALE GENOMIC DNA]</scope>
    <source>
        <strain evidence="3">PCC 7424</strain>
    </source>
</reference>
<dbReference type="Gene3D" id="3.30.70.1900">
    <property type="match status" value="1"/>
</dbReference>
<gene>
    <name evidence="2" type="ordered locus">PCC7424_0513</name>
</gene>
<dbReference type="AlphaFoldDB" id="B7KDF7"/>
<dbReference type="Proteomes" id="UP000002384">
    <property type="component" value="Chromosome"/>
</dbReference>
<dbReference type="eggNOG" id="COG5551">
    <property type="taxonomic scope" value="Bacteria"/>
</dbReference>
<sequence>MQNLSNLAGLSLVLQPTTPSPIAIPLENWLNSHNFFPVWLPLVKHKGVTKVMPVLPNCDRYPPLLQAICQQLTHNIAVIWHEQYYLIQGIETYRDNLYAIRLLIKPKNNLPPTIGRAIHALFFKWLAQGNSALAEQLHQQDIVPFTLSSRPLSPYKIQIKITLLQSILLSPLLWGISQNLGGELLIAGVSCWLERQIVILASTTYEKLAQVPTQNSITLQFLSPTSFKQQKQIQLFPSLKLVFDSLLKKWNYFAPQTYQFASIEWEEFVSAFDLKTLALKLEGGTELGTQGWIKYSFSNPEQARIASILAQFAFYAGIGRKTTMGMGYAQSKN</sequence>
<evidence type="ECO:0000259" key="1">
    <source>
        <dbReference type="Pfam" id="PF10040"/>
    </source>
</evidence>
<feature type="domain" description="CRISPR-associated protein Cas6 C-terminal" evidence="1">
    <location>
        <begin position="219"/>
        <end position="328"/>
    </location>
</feature>
<organism evidence="2 3">
    <name type="scientific">Gloeothece citriformis (strain PCC 7424)</name>
    <name type="common">Cyanothece sp. (strain PCC 7424)</name>
    <dbReference type="NCBI Taxonomy" id="65393"/>
    <lineage>
        <taxon>Bacteria</taxon>
        <taxon>Bacillati</taxon>
        <taxon>Cyanobacteriota</taxon>
        <taxon>Cyanophyceae</taxon>
        <taxon>Oscillatoriophycideae</taxon>
        <taxon>Chroococcales</taxon>
        <taxon>Aphanothecaceae</taxon>
        <taxon>Gloeothece</taxon>
        <taxon>Gloeothece citriformis</taxon>
    </lineage>
</organism>
<keyword evidence="3" id="KW-1185">Reference proteome</keyword>
<protein>
    <recommendedName>
        <fullName evidence="1">CRISPR-associated protein Cas6 C-terminal domain-containing protein</fullName>
    </recommendedName>
</protein>
<name>B7KDF7_GLOC7</name>
<accession>B7KDF7</accession>
<dbReference type="InterPro" id="IPR045747">
    <property type="entry name" value="CRISPR-assoc_prot_Cas6_N_sf"/>
</dbReference>
<dbReference type="KEGG" id="cyc:PCC7424_0513"/>
<evidence type="ECO:0000313" key="2">
    <source>
        <dbReference type="EMBL" id="ACK68977.1"/>
    </source>
</evidence>
<dbReference type="OrthoDB" id="3469084at2"/>
<proteinExistence type="predicted"/>
<evidence type="ECO:0000313" key="3">
    <source>
        <dbReference type="Proteomes" id="UP000002384"/>
    </source>
</evidence>
<dbReference type="InterPro" id="IPR019267">
    <property type="entry name" value="CRISPR-assoc_Cas6_C"/>
</dbReference>
<dbReference type="HOGENOM" id="CLU_063836_1_0_3"/>
<dbReference type="Pfam" id="PF10040">
    <property type="entry name" value="CRISPR_Cas6"/>
    <property type="match status" value="1"/>
</dbReference>
<dbReference type="Gene3D" id="3.30.70.1890">
    <property type="match status" value="1"/>
</dbReference>
<dbReference type="CDD" id="cd21141">
    <property type="entry name" value="Cas6_III-like"/>
    <property type="match status" value="1"/>
</dbReference>
<dbReference type="RefSeq" id="WP_012597924.1">
    <property type="nucleotide sequence ID" value="NC_011729.1"/>
</dbReference>